<evidence type="ECO:0000256" key="5">
    <source>
        <dbReference type="ARBA" id="ARBA00022801"/>
    </source>
</evidence>
<evidence type="ECO:0000256" key="9">
    <source>
        <dbReference type="HAMAP-Rule" id="MF_01973"/>
    </source>
</evidence>
<dbReference type="PIRSF" id="PIRSF001174">
    <property type="entry name" value="Lon_proteas"/>
    <property type="match status" value="1"/>
</dbReference>
<keyword evidence="15" id="KW-1133">Transmembrane helix</keyword>
<dbReference type="GO" id="GO:0004252">
    <property type="term" value="F:serine-type endopeptidase activity"/>
    <property type="evidence" value="ECO:0007669"/>
    <property type="project" value="UniProtKB-UniRule"/>
</dbReference>
<dbReference type="Proteomes" id="UP000019141">
    <property type="component" value="Unassembled WGS sequence"/>
</dbReference>
<dbReference type="SMART" id="SM00382">
    <property type="entry name" value="AAA"/>
    <property type="match status" value="1"/>
</dbReference>
<dbReference type="SUPFAM" id="SSF88697">
    <property type="entry name" value="PUA domain-like"/>
    <property type="match status" value="1"/>
</dbReference>
<keyword evidence="5 9" id="KW-0378">Hydrolase</keyword>
<evidence type="ECO:0000256" key="8">
    <source>
        <dbReference type="ARBA" id="ARBA00023016"/>
    </source>
</evidence>
<dbReference type="InterPro" id="IPR008268">
    <property type="entry name" value="Peptidase_S16_AS"/>
</dbReference>
<evidence type="ECO:0000256" key="7">
    <source>
        <dbReference type="ARBA" id="ARBA00022840"/>
    </source>
</evidence>
<dbReference type="Pfam" id="PF00004">
    <property type="entry name" value="AAA"/>
    <property type="match status" value="1"/>
</dbReference>
<dbReference type="PANTHER" id="PTHR10046">
    <property type="entry name" value="ATP DEPENDENT LON PROTEASE FAMILY MEMBER"/>
    <property type="match status" value="1"/>
</dbReference>
<dbReference type="InterPro" id="IPR015947">
    <property type="entry name" value="PUA-like_sf"/>
</dbReference>
<dbReference type="InterPro" id="IPR027543">
    <property type="entry name" value="Lon_bac"/>
</dbReference>
<dbReference type="AlphaFoldDB" id="W4LBX6"/>
<dbReference type="CDD" id="cd19500">
    <property type="entry name" value="RecA-like_Lon"/>
    <property type="match status" value="1"/>
</dbReference>
<keyword evidence="19" id="KW-1185">Reference proteome</keyword>
<dbReference type="InterPro" id="IPR003593">
    <property type="entry name" value="AAA+_ATPase"/>
</dbReference>
<dbReference type="PATRIC" id="fig|1429438.4.peg.6311"/>
<gene>
    <name evidence="9" type="primary">lon</name>
    <name evidence="18" type="ORF">ETSY1_33360</name>
</gene>
<dbReference type="GO" id="GO:0043565">
    <property type="term" value="F:sequence-specific DNA binding"/>
    <property type="evidence" value="ECO:0007669"/>
    <property type="project" value="UniProtKB-UniRule"/>
</dbReference>
<dbReference type="PROSITE" id="PS51787">
    <property type="entry name" value="LON_N"/>
    <property type="match status" value="1"/>
</dbReference>
<comment type="subcellular location">
    <subcellularLocation>
        <location evidence="1 9 10">Cytoplasm</location>
    </subcellularLocation>
</comment>
<protein>
    <recommendedName>
        <fullName evidence="9 10">Lon protease</fullName>
        <ecNumber evidence="9 10">3.4.21.53</ecNumber>
    </recommendedName>
    <alternativeName>
        <fullName evidence="9">ATP-dependent protease La</fullName>
    </alternativeName>
</protein>
<dbReference type="EC" id="3.4.21.53" evidence="9 10"/>
<comment type="similarity">
    <text evidence="9 10 13 14">Belongs to the peptidase S16 family.</text>
</comment>
<dbReference type="PRINTS" id="PR00830">
    <property type="entry name" value="ENDOLAPTASE"/>
</dbReference>
<evidence type="ECO:0000256" key="4">
    <source>
        <dbReference type="ARBA" id="ARBA00022741"/>
    </source>
</evidence>
<accession>W4LBX6</accession>
<dbReference type="Gene3D" id="1.10.8.60">
    <property type="match status" value="1"/>
</dbReference>
<dbReference type="SUPFAM" id="SSF54211">
    <property type="entry name" value="Ribosomal protein S5 domain 2-like"/>
    <property type="match status" value="1"/>
</dbReference>
<proteinExistence type="evidence at transcript level"/>
<dbReference type="InterPro" id="IPR027417">
    <property type="entry name" value="P-loop_NTPase"/>
</dbReference>
<reference evidence="18 19" key="1">
    <citation type="journal article" date="2014" name="Nature">
        <title>An environmental bacterial taxon with a large and distinct metabolic repertoire.</title>
        <authorList>
            <person name="Wilson M.C."/>
            <person name="Mori T."/>
            <person name="Ruckert C."/>
            <person name="Uria A.R."/>
            <person name="Helf M.J."/>
            <person name="Takada K."/>
            <person name="Gernert C."/>
            <person name="Steffens U.A."/>
            <person name="Heycke N."/>
            <person name="Schmitt S."/>
            <person name="Rinke C."/>
            <person name="Helfrich E.J."/>
            <person name="Brachmann A.O."/>
            <person name="Gurgui C."/>
            <person name="Wakimoto T."/>
            <person name="Kracht M."/>
            <person name="Crusemann M."/>
            <person name="Hentschel U."/>
            <person name="Abe I."/>
            <person name="Matsunaga S."/>
            <person name="Kalinowski J."/>
            <person name="Takeyama H."/>
            <person name="Piel J."/>
        </authorList>
    </citation>
    <scope>NUCLEOTIDE SEQUENCE [LARGE SCALE GENOMIC DNA]</scope>
    <source>
        <strain evidence="19">TSY1</strain>
    </source>
</reference>
<dbReference type="FunFam" id="1.20.5.5270:FF:000002">
    <property type="entry name" value="Lon protease homolog"/>
    <property type="match status" value="1"/>
</dbReference>
<dbReference type="InterPro" id="IPR027065">
    <property type="entry name" value="Lon_Prtase"/>
</dbReference>
<dbReference type="InterPro" id="IPR046336">
    <property type="entry name" value="Lon_prtase_N_sf"/>
</dbReference>
<dbReference type="GO" id="GO:0004176">
    <property type="term" value="F:ATP-dependent peptidase activity"/>
    <property type="evidence" value="ECO:0007669"/>
    <property type="project" value="UniProtKB-UniRule"/>
</dbReference>
<organism evidence="18 19">
    <name type="scientific">Entotheonella factor</name>
    <dbReference type="NCBI Taxonomy" id="1429438"/>
    <lineage>
        <taxon>Bacteria</taxon>
        <taxon>Pseudomonadati</taxon>
        <taxon>Nitrospinota/Tectimicrobiota group</taxon>
        <taxon>Candidatus Tectimicrobiota</taxon>
        <taxon>Candidatus Entotheonellia</taxon>
        <taxon>Candidatus Entotheonellales</taxon>
        <taxon>Candidatus Entotheonellaceae</taxon>
        <taxon>Candidatus Entotheonella</taxon>
    </lineage>
</organism>
<keyword evidence="15" id="KW-0812">Transmembrane</keyword>
<feature type="transmembrane region" description="Helical" evidence="15">
    <location>
        <begin position="21"/>
        <end position="41"/>
    </location>
</feature>
<keyword evidence="8 9" id="KW-0346">Stress response</keyword>
<dbReference type="PROSITE" id="PS01046">
    <property type="entry name" value="LON_SER"/>
    <property type="match status" value="1"/>
</dbReference>
<feature type="domain" description="Lon N-terminal" evidence="17">
    <location>
        <begin position="25"/>
        <end position="222"/>
    </location>
</feature>
<dbReference type="InterPro" id="IPR003959">
    <property type="entry name" value="ATPase_AAA_core"/>
</dbReference>
<dbReference type="GO" id="GO:0016887">
    <property type="term" value="F:ATP hydrolysis activity"/>
    <property type="evidence" value="ECO:0007669"/>
    <property type="project" value="UniProtKB-UniRule"/>
</dbReference>
<name>W4LBX6_ENTF1</name>
<evidence type="ECO:0000256" key="6">
    <source>
        <dbReference type="ARBA" id="ARBA00022825"/>
    </source>
</evidence>
<evidence type="ECO:0000256" key="11">
    <source>
        <dbReference type="PIRSR" id="PIRSR001174-1"/>
    </source>
</evidence>
<dbReference type="Gene3D" id="1.20.58.1480">
    <property type="match status" value="1"/>
</dbReference>
<dbReference type="Gene3D" id="3.30.230.10">
    <property type="match status" value="1"/>
</dbReference>
<evidence type="ECO:0000259" key="17">
    <source>
        <dbReference type="PROSITE" id="PS51787"/>
    </source>
</evidence>
<evidence type="ECO:0000256" key="10">
    <source>
        <dbReference type="PIRNR" id="PIRNR001174"/>
    </source>
</evidence>
<dbReference type="GO" id="GO:0005524">
    <property type="term" value="F:ATP binding"/>
    <property type="evidence" value="ECO:0007669"/>
    <property type="project" value="UniProtKB-UniRule"/>
</dbReference>
<dbReference type="SUPFAM" id="SSF52540">
    <property type="entry name" value="P-loop containing nucleoside triphosphate hydrolases"/>
    <property type="match status" value="1"/>
</dbReference>
<comment type="induction">
    <text evidence="9">By heat shock.</text>
</comment>
<dbReference type="InterPro" id="IPR004815">
    <property type="entry name" value="Lon_bac/euk-typ"/>
</dbReference>
<feature type="active site" evidence="9 11">
    <location>
        <position position="698"/>
    </location>
</feature>
<dbReference type="GO" id="GO:0034605">
    <property type="term" value="P:cellular response to heat"/>
    <property type="evidence" value="ECO:0007669"/>
    <property type="project" value="UniProtKB-UniRule"/>
</dbReference>
<dbReference type="Pfam" id="PF02190">
    <property type="entry name" value="LON_substr_bdg"/>
    <property type="match status" value="1"/>
</dbReference>
<evidence type="ECO:0000313" key="18">
    <source>
        <dbReference type="EMBL" id="ETW94796.1"/>
    </source>
</evidence>
<dbReference type="HOGENOM" id="CLU_004109_4_3_7"/>
<dbReference type="Gene3D" id="1.20.5.5270">
    <property type="match status" value="1"/>
</dbReference>
<evidence type="ECO:0000259" key="16">
    <source>
        <dbReference type="PROSITE" id="PS51786"/>
    </source>
</evidence>
<dbReference type="GO" id="GO:0005737">
    <property type="term" value="C:cytoplasm"/>
    <property type="evidence" value="ECO:0007669"/>
    <property type="project" value="UniProtKB-SubCell"/>
</dbReference>
<dbReference type="FunFam" id="3.40.50.300:FF:000382">
    <property type="entry name" value="Lon protease homolog 2, peroxisomal"/>
    <property type="match status" value="1"/>
</dbReference>
<dbReference type="GO" id="GO:0006515">
    <property type="term" value="P:protein quality control for misfolded or incompletely synthesized proteins"/>
    <property type="evidence" value="ECO:0007669"/>
    <property type="project" value="UniProtKB-UniRule"/>
</dbReference>
<evidence type="ECO:0000256" key="2">
    <source>
        <dbReference type="ARBA" id="ARBA00022490"/>
    </source>
</evidence>
<keyword evidence="6 9" id="KW-0720">Serine protease</keyword>
<dbReference type="SMART" id="SM00464">
    <property type="entry name" value="LON"/>
    <property type="match status" value="1"/>
</dbReference>
<dbReference type="Pfam" id="PF22667">
    <property type="entry name" value="Lon_lid"/>
    <property type="match status" value="1"/>
</dbReference>
<comment type="catalytic activity">
    <reaction evidence="9 10 13">
        <text>Hydrolysis of proteins in presence of ATP.</text>
        <dbReference type="EC" id="3.4.21.53"/>
    </reaction>
</comment>
<comment type="subunit">
    <text evidence="9 10">Homohexamer. Organized in a ring with a central cavity.</text>
</comment>
<dbReference type="HAMAP" id="MF_01973">
    <property type="entry name" value="lon_bact"/>
    <property type="match status" value="1"/>
</dbReference>
<evidence type="ECO:0000256" key="3">
    <source>
        <dbReference type="ARBA" id="ARBA00022670"/>
    </source>
</evidence>
<dbReference type="InterPro" id="IPR003111">
    <property type="entry name" value="Lon_prtase_N"/>
</dbReference>
<dbReference type="Gene3D" id="3.40.50.300">
    <property type="entry name" value="P-loop containing nucleotide triphosphate hydrolases"/>
    <property type="match status" value="1"/>
</dbReference>
<feature type="active site" evidence="9 11">
    <location>
        <position position="741"/>
    </location>
</feature>
<keyword evidence="4 9" id="KW-0547">Nucleotide-binding</keyword>
<feature type="binding site" evidence="9 12">
    <location>
        <begin position="374"/>
        <end position="381"/>
    </location>
    <ligand>
        <name>ATP</name>
        <dbReference type="ChEBI" id="CHEBI:30616"/>
    </ligand>
</feature>
<keyword evidence="2 9" id="KW-0963">Cytoplasm</keyword>
<evidence type="ECO:0000313" key="19">
    <source>
        <dbReference type="Proteomes" id="UP000019141"/>
    </source>
</evidence>
<dbReference type="InterPro" id="IPR020568">
    <property type="entry name" value="Ribosomal_Su5_D2-typ_SF"/>
</dbReference>
<evidence type="ECO:0000256" key="13">
    <source>
        <dbReference type="PROSITE-ProRule" id="PRU01122"/>
    </source>
</evidence>
<sequence length="792" mass="88755">MKEQVARTQQKVVRRRQSQRVKTALPLLPMRGIVVFPYMVLPLPIGRDVSIRAVERALAADRRLLLVAQQRSSVEEPLPEDLYDVGTIATVLRWVTLPNGHLEILVQGQSKVRIHHYTQRRPYLQADFQQVNDIRKRSSGPSEEVEALIRQTREKLERLFALGYLMPPDILILAENVQAPGRLADAILSNLELEVDEAQPLLEQRDPLRRLSAVGDLLEKAFDRMVMQHHVRSKAQENMTKTQREYFLREQLRTIQQELGEVDGHTEVLLEFKSRIDEADMPPEVEQEGRKQLGRLERMSPESSEANLIHTYLEWLLELPWRVATEDALDLHRAREILDADHYGLERVKERILEFLGIRKLKPHMPGPILCFVGAPGVGKTSLGSSIARALGRQFVRLSLGGVRDEAEIRGHRRTYVGAMPGRIVQNLRKAGVINPVFLLDEVDKIGRDGHGDPAAALLEVLDPEQNHAFSDHYLGVPVDLSQVMFIATANVADAMPSAFRDRLELIHLEGYNDDEKLQIALRHLLPKQVDMHGVARERLRLSETTLRQITTGYTREAGVRQLERSLAAICRKVARQVAEGQTEKVFHIHRGNLSRYLGVQKYVSLPEQERDEVGVALGLAWSEYGGEVMHVEATAMPGKGQLVLTGQLGEVMQESARAALSYMRTHAEALVIDTETFNRHDLHIHVPAGAIPKDGPSAGVTMASALLSALTARPLLHTVAMTGEITLRGQVLAVGGVKEKVLAAERVGLTRVILPQGNQKDLEDIPAKTRRRMDFIFANTVADVFAAAFAD</sequence>
<keyword evidence="7 9" id="KW-0067">ATP-binding</keyword>
<comment type="caution">
    <text evidence="18">The sequence shown here is derived from an EMBL/GenBank/DDBJ whole genome shotgun (WGS) entry which is preliminary data.</text>
</comment>
<dbReference type="InterPro" id="IPR014721">
    <property type="entry name" value="Ribsml_uS5_D2-typ_fold_subgr"/>
</dbReference>
<dbReference type="Pfam" id="PF05362">
    <property type="entry name" value="Lon_C"/>
    <property type="match status" value="1"/>
</dbReference>
<dbReference type="InterPro" id="IPR054594">
    <property type="entry name" value="Lon_lid"/>
</dbReference>
<keyword evidence="15" id="KW-0472">Membrane</keyword>
<keyword evidence="3 9" id="KW-0645">Protease</keyword>
<dbReference type="Gene3D" id="2.30.130.40">
    <property type="entry name" value="LON domain-like"/>
    <property type="match status" value="1"/>
</dbReference>
<evidence type="ECO:0000256" key="12">
    <source>
        <dbReference type="PIRSR" id="PIRSR001174-2"/>
    </source>
</evidence>
<dbReference type="EMBL" id="AZHW01001005">
    <property type="protein sequence ID" value="ETW94796.1"/>
    <property type="molecule type" value="Genomic_DNA"/>
</dbReference>
<dbReference type="NCBIfam" id="TIGR00763">
    <property type="entry name" value="lon"/>
    <property type="match status" value="1"/>
</dbReference>
<dbReference type="InterPro" id="IPR008269">
    <property type="entry name" value="Lon_proteolytic"/>
</dbReference>
<evidence type="ECO:0000256" key="14">
    <source>
        <dbReference type="RuleBase" id="RU000591"/>
    </source>
</evidence>
<feature type="domain" description="Lon proteolytic" evidence="16">
    <location>
        <begin position="611"/>
        <end position="792"/>
    </location>
</feature>
<dbReference type="PROSITE" id="PS51786">
    <property type="entry name" value="LON_PROTEOLYTIC"/>
    <property type="match status" value="1"/>
</dbReference>
<comment type="function">
    <text evidence="9">ATP-dependent serine protease that mediates the selective degradation of mutant and abnormal proteins as well as certain short-lived regulatory proteins. Required for cellular homeostasis and for survival from DNA damage and developmental changes induced by stress. Degrades polypeptides processively to yield small peptide fragments that are 5 to 10 amino acids long. Binds to DNA in a double-stranded, site-specific manner.</text>
</comment>
<evidence type="ECO:0000256" key="1">
    <source>
        <dbReference type="ARBA" id="ARBA00004496"/>
    </source>
</evidence>
<evidence type="ECO:0000256" key="15">
    <source>
        <dbReference type="SAM" id="Phobius"/>
    </source>
</evidence>